<comment type="caution">
    <text evidence="1">The sequence shown here is derived from an EMBL/GenBank/DDBJ whole genome shotgun (WGS) entry which is preliminary data.</text>
</comment>
<evidence type="ECO:0000313" key="1">
    <source>
        <dbReference type="EMBL" id="KAI5657852.1"/>
    </source>
</evidence>
<reference evidence="2" key="1">
    <citation type="journal article" date="2023" name="Nat. Plants">
        <title>Single-cell RNA sequencing provides a high-resolution roadmap for understanding the multicellular compartmentation of specialized metabolism.</title>
        <authorList>
            <person name="Sun S."/>
            <person name="Shen X."/>
            <person name="Li Y."/>
            <person name="Li Y."/>
            <person name="Wang S."/>
            <person name="Li R."/>
            <person name="Zhang H."/>
            <person name="Shen G."/>
            <person name="Guo B."/>
            <person name="Wei J."/>
            <person name="Xu J."/>
            <person name="St-Pierre B."/>
            <person name="Chen S."/>
            <person name="Sun C."/>
        </authorList>
    </citation>
    <scope>NUCLEOTIDE SEQUENCE [LARGE SCALE GENOMIC DNA]</scope>
</reference>
<dbReference type="EMBL" id="CM044706">
    <property type="protein sequence ID" value="KAI5657852.1"/>
    <property type="molecule type" value="Genomic_DNA"/>
</dbReference>
<accession>A0ACC0AA82</accession>
<organism evidence="1 2">
    <name type="scientific">Catharanthus roseus</name>
    <name type="common">Madagascar periwinkle</name>
    <name type="synonym">Vinca rosea</name>
    <dbReference type="NCBI Taxonomy" id="4058"/>
    <lineage>
        <taxon>Eukaryota</taxon>
        <taxon>Viridiplantae</taxon>
        <taxon>Streptophyta</taxon>
        <taxon>Embryophyta</taxon>
        <taxon>Tracheophyta</taxon>
        <taxon>Spermatophyta</taxon>
        <taxon>Magnoliopsida</taxon>
        <taxon>eudicotyledons</taxon>
        <taxon>Gunneridae</taxon>
        <taxon>Pentapetalae</taxon>
        <taxon>asterids</taxon>
        <taxon>lamiids</taxon>
        <taxon>Gentianales</taxon>
        <taxon>Apocynaceae</taxon>
        <taxon>Rauvolfioideae</taxon>
        <taxon>Vinceae</taxon>
        <taxon>Catharanthinae</taxon>
        <taxon>Catharanthus</taxon>
    </lineage>
</organism>
<evidence type="ECO:0000313" key="2">
    <source>
        <dbReference type="Proteomes" id="UP001060085"/>
    </source>
</evidence>
<proteinExistence type="predicted"/>
<dbReference type="Proteomes" id="UP001060085">
    <property type="component" value="Linkage Group LG06"/>
</dbReference>
<name>A0ACC0AA82_CATRO</name>
<keyword evidence="2" id="KW-1185">Reference proteome</keyword>
<gene>
    <name evidence="1" type="ORF">M9H77_26645</name>
</gene>
<sequence length="328" mass="36790">MASASARRRSNKRLNSNSKPPKASMSPSASSSGPNYRKFVMITSLSLIGSLTILFSISSISGNALVSKVQHSNVYTVEVINEFPHDPAAFTQGLLYAEDDTLYESTGLYGQSSVRKVALRSGKIKAIQKMDKSYFGEGLTLLGERLFQVTWLEKTGFIYDRNNLSKFEKFTQEMGDGWGLATDGKILFGSDGTSTLYQIDPRSLKVFQKHIVKYKGKELYNLNELEYINGEVWANVWQTDCIARISPKDGSVLAWILLPNLRKELVNAGAEGIDVLNGIAWDEKHSRIFVTGKLWPKLFEIKLHPMKTTLNVDIKKMCMLPHFQFGRS</sequence>
<protein>
    <submittedName>
        <fullName evidence="1">Uncharacterized protein</fullName>
    </submittedName>
</protein>